<dbReference type="PROSITE" id="PS00041">
    <property type="entry name" value="HTH_ARAC_FAMILY_1"/>
    <property type="match status" value="1"/>
</dbReference>
<proteinExistence type="predicted"/>
<organism evidence="7 8">
    <name type="scientific">Cohnella silvisoli</name>
    <dbReference type="NCBI Taxonomy" id="2873699"/>
    <lineage>
        <taxon>Bacteria</taxon>
        <taxon>Bacillati</taxon>
        <taxon>Bacillota</taxon>
        <taxon>Bacilli</taxon>
        <taxon>Bacillales</taxon>
        <taxon>Paenibacillaceae</taxon>
        <taxon>Cohnella</taxon>
    </lineage>
</organism>
<feature type="domain" description="Response regulatory" evidence="6">
    <location>
        <begin position="2"/>
        <end position="121"/>
    </location>
</feature>
<dbReference type="RefSeq" id="WP_232189465.1">
    <property type="nucleotide sequence ID" value="NZ_JAIOAP010000020.1"/>
</dbReference>
<evidence type="ECO:0000313" key="8">
    <source>
        <dbReference type="Proteomes" id="UP001493487"/>
    </source>
</evidence>
<dbReference type="PRINTS" id="PR00032">
    <property type="entry name" value="HTHARAC"/>
</dbReference>
<dbReference type="SMART" id="SM00342">
    <property type="entry name" value="HTH_ARAC"/>
    <property type="match status" value="1"/>
</dbReference>
<feature type="domain" description="HTH araC/xylS-type" evidence="5">
    <location>
        <begin position="439"/>
        <end position="537"/>
    </location>
</feature>
<dbReference type="InterPro" id="IPR020449">
    <property type="entry name" value="Tscrpt_reg_AraC-type_HTH"/>
</dbReference>
<dbReference type="CDD" id="cd17536">
    <property type="entry name" value="REC_YesN-like"/>
    <property type="match status" value="1"/>
</dbReference>
<dbReference type="Pfam" id="PF12833">
    <property type="entry name" value="HTH_18"/>
    <property type="match status" value="1"/>
</dbReference>
<name>A0ABV1L231_9BACL</name>
<keyword evidence="1" id="KW-0805">Transcription regulation</keyword>
<keyword evidence="4" id="KW-0597">Phosphoprotein</keyword>
<evidence type="ECO:0000256" key="2">
    <source>
        <dbReference type="ARBA" id="ARBA00023125"/>
    </source>
</evidence>
<dbReference type="InterPro" id="IPR011006">
    <property type="entry name" value="CheY-like_superfamily"/>
</dbReference>
<reference evidence="7 8" key="1">
    <citation type="journal article" date="2023" name="Genome Announc.">
        <title>Pan-Genome Analyses of the Genus Cohnella and Proposal of the Novel Species Cohnella silvisoli sp. nov., Isolated from Forest Soil.</title>
        <authorList>
            <person name="Wang C."/>
            <person name="Mao L."/>
            <person name="Bao G."/>
            <person name="Zhu H."/>
        </authorList>
    </citation>
    <scope>NUCLEOTIDE SEQUENCE [LARGE SCALE GENOMIC DNA]</scope>
    <source>
        <strain evidence="7 8">NL03-T5-1</strain>
    </source>
</reference>
<dbReference type="SUPFAM" id="SSF46689">
    <property type="entry name" value="Homeodomain-like"/>
    <property type="match status" value="2"/>
</dbReference>
<evidence type="ECO:0000256" key="1">
    <source>
        <dbReference type="ARBA" id="ARBA00023015"/>
    </source>
</evidence>
<dbReference type="PROSITE" id="PS50110">
    <property type="entry name" value="RESPONSE_REGULATORY"/>
    <property type="match status" value="1"/>
</dbReference>
<dbReference type="InterPro" id="IPR018062">
    <property type="entry name" value="HTH_AraC-typ_CS"/>
</dbReference>
<dbReference type="PANTHER" id="PTHR43280">
    <property type="entry name" value="ARAC-FAMILY TRANSCRIPTIONAL REGULATOR"/>
    <property type="match status" value="1"/>
</dbReference>
<protein>
    <submittedName>
        <fullName evidence="7">Response regulator</fullName>
    </submittedName>
</protein>
<dbReference type="Gene3D" id="1.10.10.60">
    <property type="entry name" value="Homeodomain-like"/>
    <property type="match status" value="2"/>
</dbReference>
<keyword evidence="8" id="KW-1185">Reference proteome</keyword>
<comment type="caution">
    <text evidence="7">The sequence shown here is derived from an EMBL/GenBank/DDBJ whole genome shotgun (WGS) entry which is preliminary data.</text>
</comment>
<dbReference type="Proteomes" id="UP001493487">
    <property type="component" value="Unassembled WGS sequence"/>
</dbReference>
<keyword evidence="3" id="KW-0804">Transcription</keyword>
<dbReference type="PROSITE" id="PS01124">
    <property type="entry name" value="HTH_ARAC_FAMILY_2"/>
    <property type="match status" value="1"/>
</dbReference>
<keyword evidence="2" id="KW-0238">DNA-binding</keyword>
<feature type="modified residue" description="4-aspartylphosphate" evidence="4">
    <location>
        <position position="56"/>
    </location>
</feature>
<sequence length="542" mass="61584">MNLLIVDDEKMIRQGLSFFIGQLGGNYRVVGECVDGQEALVFCRKGSPSVDVVITDVRMDNMDGLTLLRMLKEITPPIRSVVISSYGEFDYVRRALREGAEDYLLKPVDKQELQRVLEKIETGAIAEAAVAPSPIVPPHLRNVMQDTILNGLFEKALGSLKEGEAYILKEFGASDGSHRYAAAGLVVDESPNDMLSARDRTLFHYFFRKASEEMLAEYPIDGVVMQSKEGTVRFLFFMPIAEFSESRDPVEAVIFPFLEALLGVVRSHVSYPLTIAVSGTQERLADINQLNEQLHETLRARLILGTDKVITYRSLGRLSQYWNVRKDTFRQLVASVHSEAPDRLNHEVKGFFGDMLKAELLPGSSLELIVRLLMRVSTMMEEMGVSPEAAELTDWLSIGKELEMCPTWELLQSYTLSRLTRASVAIQEHRVQQKPRFIIDAVEYIGFHYASDISLREVAELNAMNPTYFSEQFKKHMHITFIDYITKVRLDKAKVRLVKSDEPVYEICEQVGYSTAAHFSKVFKKWIGCTPLEFRERERVKT</sequence>
<dbReference type="Gene3D" id="3.40.50.2300">
    <property type="match status" value="1"/>
</dbReference>
<evidence type="ECO:0000313" key="7">
    <source>
        <dbReference type="EMBL" id="MEQ4486374.1"/>
    </source>
</evidence>
<gene>
    <name evidence="7" type="ORF">QJS35_28780</name>
</gene>
<dbReference type="PANTHER" id="PTHR43280:SF28">
    <property type="entry name" value="HTH-TYPE TRANSCRIPTIONAL ACTIVATOR RHAS"/>
    <property type="match status" value="1"/>
</dbReference>
<dbReference type="InterPro" id="IPR018060">
    <property type="entry name" value="HTH_AraC"/>
</dbReference>
<evidence type="ECO:0000259" key="5">
    <source>
        <dbReference type="PROSITE" id="PS01124"/>
    </source>
</evidence>
<dbReference type="EMBL" id="JASKHM010000021">
    <property type="protein sequence ID" value="MEQ4486374.1"/>
    <property type="molecule type" value="Genomic_DNA"/>
</dbReference>
<dbReference type="Pfam" id="PF00072">
    <property type="entry name" value="Response_reg"/>
    <property type="match status" value="1"/>
</dbReference>
<evidence type="ECO:0000259" key="6">
    <source>
        <dbReference type="PROSITE" id="PS50110"/>
    </source>
</evidence>
<dbReference type="SMART" id="SM00448">
    <property type="entry name" value="REC"/>
    <property type="match status" value="1"/>
</dbReference>
<dbReference type="InterPro" id="IPR009057">
    <property type="entry name" value="Homeodomain-like_sf"/>
</dbReference>
<dbReference type="SUPFAM" id="SSF52172">
    <property type="entry name" value="CheY-like"/>
    <property type="match status" value="1"/>
</dbReference>
<evidence type="ECO:0000256" key="4">
    <source>
        <dbReference type="PROSITE-ProRule" id="PRU00169"/>
    </source>
</evidence>
<evidence type="ECO:0000256" key="3">
    <source>
        <dbReference type="ARBA" id="ARBA00023163"/>
    </source>
</evidence>
<dbReference type="InterPro" id="IPR001789">
    <property type="entry name" value="Sig_transdc_resp-reg_receiver"/>
</dbReference>
<accession>A0ABV1L231</accession>